<proteinExistence type="predicted"/>
<sequence>LCIRNMLRMHPCIPLILFAGLA</sequence>
<keyword evidence="2" id="KW-1185">Reference proteome</keyword>
<dbReference type="AlphaFoldDB" id="A0A392QJ33"/>
<evidence type="ECO:0000313" key="1">
    <source>
        <dbReference type="EMBL" id="MCI23862.1"/>
    </source>
</evidence>
<reference evidence="1 2" key="1">
    <citation type="journal article" date="2018" name="Front. Plant Sci.">
        <title>Red Clover (Trifolium pratense) and Zigzag Clover (T. medium) - A Picture of Genomic Similarities and Differences.</title>
        <authorList>
            <person name="Dluhosova J."/>
            <person name="Istvanek J."/>
            <person name="Nedelnik J."/>
            <person name="Repkova J."/>
        </authorList>
    </citation>
    <scope>NUCLEOTIDE SEQUENCE [LARGE SCALE GENOMIC DNA]</scope>
    <source>
        <strain evidence="2">cv. 10/8</strain>
        <tissue evidence="1">Leaf</tissue>
    </source>
</reference>
<accession>A0A392QJ33</accession>
<dbReference type="EMBL" id="LXQA010138299">
    <property type="protein sequence ID" value="MCI23862.1"/>
    <property type="molecule type" value="Genomic_DNA"/>
</dbReference>
<evidence type="ECO:0000313" key="2">
    <source>
        <dbReference type="Proteomes" id="UP000265520"/>
    </source>
</evidence>
<organism evidence="1 2">
    <name type="scientific">Trifolium medium</name>
    <dbReference type="NCBI Taxonomy" id="97028"/>
    <lineage>
        <taxon>Eukaryota</taxon>
        <taxon>Viridiplantae</taxon>
        <taxon>Streptophyta</taxon>
        <taxon>Embryophyta</taxon>
        <taxon>Tracheophyta</taxon>
        <taxon>Spermatophyta</taxon>
        <taxon>Magnoliopsida</taxon>
        <taxon>eudicotyledons</taxon>
        <taxon>Gunneridae</taxon>
        <taxon>Pentapetalae</taxon>
        <taxon>rosids</taxon>
        <taxon>fabids</taxon>
        <taxon>Fabales</taxon>
        <taxon>Fabaceae</taxon>
        <taxon>Papilionoideae</taxon>
        <taxon>50 kb inversion clade</taxon>
        <taxon>NPAAA clade</taxon>
        <taxon>Hologalegina</taxon>
        <taxon>IRL clade</taxon>
        <taxon>Trifolieae</taxon>
        <taxon>Trifolium</taxon>
    </lineage>
</organism>
<name>A0A392QJ33_9FABA</name>
<comment type="caution">
    <text evidence="1">The sequence shown here is derived from an EMBL/GenBank/DDBJ whole genome shotgun (WGS) entry which is preliminary data.</text>
</comment>
<dbReference type="Proteomes" id="UP000265520">
    <property type="component" value="Unassembled WGS sequence"/>
</dbReference>
<protein>
    <submittedName>
        <fullName evidence="1">Uncharacterized protein</fullName>
    </submittedName>
</protein>
<feature type="non-terminal residue" evidence="1">
    <location>
        <position position="1"/>
    </location>
</feature>